<evidence type="ECO:0000313" key="2">
    <source>
        <dbReference type="EMBL" id="CAL5133101.1"/>
    </source>
</evidence>
<dbReference type="Proteomes" id="UP001497525">
    <property type="component" value="Unassembled WGS sequence"/>
</dbReference>
<accession>A0AAV2T8B0</accession>
<comment type="caution">
    <text evidence="2">The sequence shown here is derived from an EMBL/GenBank/DDBJ whole genome shotgun (WGS) entry which is preliminary data.</text>
</comment>
<reference evidence="2" key="1">
    <citation type="submission" date="2024-06" db="EMBL/GenBank/DDBJ databases">
        <authorList>
            <person name="Liu X."/>
            <person name="Lenzi L."/>
            <person name="Haldenby T S."/>
            <person name="Uol C."/>
        </authorList>
    </citation>
    <scope>NUCLEOTIDE SEQUENCE</scope>
</reference>
<dbReference type="EMBL" id="CAXLJL010000156">
    <property type="protein sequence ID" value="CAL5133101.1"/>
    <property type="molecule type" value="Genomic_DNA"/>
</dbReference>
<name>A0AAV2T8B0_CALDB</name>
<sequence>MNMMIRDSLAATNDKAFMQWNIPPLLLKKPTGRNLPAPTAPKGGDRQPEASAPKTKCETPMETKCTLVLPKGSDQTEEEKWGEMTSAIKKADQYVEACNPAGRKRFRPVNTSYSDDVKKVVTPRAEPYVRKWLNTTTPAERTTALRAFYDLAKAEKPSEVKSIVENVLTERERSFQYPNYRPHPIFSHGDGSTQLQYLHLLGKEQRRDRWMHKSWHHLPPYEIDEEAGLRDNRGSHYTRPRKFQPRQFVIHPEIE</sequence>
<feature type="region of interest" description="Disordered" evidence="1">
    <location>
        <begin position="28"/>
        <end position="55"/>
    </location>
</feature>
<evidence type="ECO:0000256" key="1">
    <source>
        <dbReference type="SAM" id="MobiDB-lite"/>
    </source>
</evidence>
<organism evidence="2 3">
    <name type="scientific">Calicophoron daubneyi</name>
    <name type="common">Rumen fluke</name>
    <name type="synonym">Paramphistomum daubneyi</name>
    <dbReference type="NCBI Taxonomy" id="300641"/>
    <lineage>
        <taxon>Eukaryota</taxon>
        <taxon>Metazoa</taxon>
        <taxon>Spiralia</taxon>
        <taxon>Lophotrochozoa</taxon>
        <taxon>Platyhelminthes</taxon>
        <taxon>Trematoda</taxon>
        <taxon>Digenea</taxon>
        <taxon>Plagiorchiida</taxon>
        <taxon>Pronocephalata</taxon>
        <taxon>Paramphistomoidea</taxon>
        <taxon>Paramphistomidae</taxon>
        <taxon>Calicophoron</taxon>
    </lineage>
</organism>
<dbReference type="AlphaFoldDB" id="A0AAV2T8B0"/>
<gene>
    <name evidence="2" type="ORF">CDAUBV1_LOCUS6385</name>
</gene>
<proteinExistence type="predicted"/>
<protein>
    <submittedName>
        <fullName evidence="2">Uncharacterized protein</fullName>
    </submittedName>
</protein>
<evidence type="ECO:0000313" key="3">
    <source>
        <dbReference type="Proteomes" id="UP001497525"/>
    </source>
</evidence>